<feature type="compositionally biased region" description="Basic residues" evidence="1">
    <location>
        <begin position="89"/>
        <end position="98"/>
    </location>
</feature>
<proteinExistence type="predicted"/>
<evidence type="ECO:0000313" key="6">
    <source>
        <dbReference type="Proteomes" id="UP000434957"/>
    </source>
</evidence>
<name>A0A6A3L587_9STRA</name>
<reference evidence="5 7" key="1">
    <citation type="submission" date="2018-09" db="EMBL/GenBank/DDBJ databases">
        <title>Genomic investigation of the strawberry pathogen Phytophthora fragariae indicates pathogenicity is determined by transcriptional variation in three key races.</title>
        <authorList>
            <person name="Adams T.M."/>
            <person name="Armitage A.D."/>
            <person name="Sobczyk M.K."/>
            <person name="Bates H.J."/>
            <person name="Dunwell J.M."/>
            <person name="Nellist C.F."/>
            <person name="Harrison R.J."/>
        </authorList>
    </citation>
    <scope>NUCLEOTIDE SEQUENCE [LARGE SCALE GENOMIC DNA]</scope>
    <source>
        <strain evidence="3 5">SCRP249</strain>
        <strain evidence="2 7">SCRP324</strain>
        <strain evidence="4 6">SCRP333</strain>
    </source>
</reference>
<dbReference type="Proteomes" id="UP000429607">
    <property type="component" value="Unassembled WGS sequence"/>
</dbReference>
<feature type="compositionally biased region" description="Low complexity" evidence="1">
    <location>
        <begin position="41"/>
        <end position="55"/>
    </location>
</feature>
<evidence type="ECO:0000313" key="5">
    <source>
        <dbReference type="Proteomes" id="UP000429607"/>
    </source>
</evidence>
<evidence type="ECO:0000256" key="1">
    <source>
        <dbReference type="SAM" id="MobiDB-lite"/>
    </source>
</evidence>
<comment type="caution">
    <text evidence="2">The sequence shown here is derived from an EMBL/GenBank/DDBJ whole genome shotgun (WGS) entry which is preliminary data.</text>
</comment>
<dbReference type="EMBL" id="QXFT01000821">
    <property type="protein sequence ID" value="KAE9335156.1"/>
    <property type="molecule type" value="Genomic_DNA"/>
</dbReference>
<accession>A0A6A3L587</accession>
<feature type="compositionally biased region" description="Basic and acidic residues" evidence="1">
    <location>
        <begin position="59"/>
        <end position="69"/>
    </location>
</feature>
<dbReference type="Proteomes" id="UP000434957">
    <property type="component" value="Unassembled WGS sequence"/>
</dbReference>
<dbReference type="Proteomes" id="UP000435112">
    <property type="component" value="Unassembled WGS sequence"/>
</dbReference>
<evidence type="ECO:0000313" key="4">
    <source>
        <dbReference type="EMBL" id="KAE9335156.1"/>
    </source>
</evidence>
<evidence type="ECO:0000313" key="7">
    <source>
        <dbReference type="Proteomes" id="UP000435112"/>
    </source>
</evidence>
<evidence type="ECO:0000313" key="3">
    <source>
        <dbReference type="EMBL" id="KAE9018027.1"/>
    </source>
</evidence>
<keyword evidence="6" id="KW-1185">Reference proteome</keyword>
<dbReference type="AlphaFoldDB" id="A0A6A3L587"/>
<feature type="compositionally biased region" description="Polar residues" evidence="1">
    <location>
        <begin position="100"/>
        <end position="112"/>
    </location>
</feature>
<feature type="region of interest" description="Disordered" evidence="1">
    <location>
        <begin position="1"/>
        <end position="125"/>
    </location>
</feature>
<dbReference type="EMBL" id="QXFU01000965">
    <property type="protein sequence ID" value="KAE9014796.1"/>
    <property type="molecule type" value="Genomic_DNA"/>
</dbReference>
<feature type="compositionally biased region" description="Polar residues" evidence="1">
    <location>
        <begin position="12"/>
        <end position="22"/>
    </location>
</feature>
<sequence length="125" mass="13719">MPTRSKAVLTEVKQTASGTGRSSALMPTPTNKVPDKTALTAPRQAADDALQAAPLLKSRGSDPDPESRQQRRRKRTRSMGGEGTISSRTRARIRRKPYPRQSTADGDETSSGPGRAYARYHAWQR</sequence>
<dbReference type="EMBL" id="QXFV01001013">
    <property type="protein sequence ID" value="KAE9018027.1"/>
    <property type="molecule type" value="Genomic_DNA"/>
</dbReference>
<evidence type="ECO:0000313" key="2">
    <source>
        <dbReference type="EMBL" id="KAE9014796.1"/>
    </source>
</evidence>
<protein>
    <submittedName>
        <fullName evidence="2">Uncharacterized protein</fullName>
    </submittedName>
</protein>
<organism evidence="2 7">
    <name type="scientific">Phytophthora rubi</name>
    <dbReference type="NCBI Taxonomy" id="129364"/>
    <lineage>
        <taxon>Eukaryota</taxon>
        <taxon>Sar</taxon>
        <taxon>Stramenopiles</taxon>
        <taxon>Oomycota</taxon>
        <taxon>Peronosporomycetes</taxon>
        <taxon>Peronosporales</taxon>
        <taxon>Peronosporaceae</taxon>
        <taxon>Phytophthora</taxon>
    </lineage>
</organism>
<gene>
    <name evidence="3" type="ORF">PR001_g14244</name>
    <name evidence="2" type="ORF">PR002_g14121</name>
    <name evidence="4" type="ORF">PR003_g13157</name>
</gene>